<protein>
    <submittedName>
        <fullName evidence="1">Uncharacterized protein</fullName>
    </submittedName>
</protein>
<reference evidence="1 2" key="1">
    <citation type="journal article" date="2022" name="Plant J.">
        <title>Chromosome-level genome of Camellia lanceoleosa provides a valuable resource for understanding genome evolution and self-incompatibility.</title>
        <authorList>
            <person name="Gong W."/>
            <person name="Xiao S."/>
            <person name="Wang L."/>
            <person name="Liao Z."/>
            <person name="Chang Y."/>
            <person name="Mo W."/>
            <person name="Hu G."/>
            <person name="Li W."/>
            <person name="Zhao G."/>
            <person name="Zhu H."/>
            <person name="Hu X."/>
            <person name="Ji K."/>
            <person name="Xiang X."/>
            <person name="Song Q."/>
            <person name="Yuan D."/>
            <person name="Jin S."/>
            <person name="Zhang L."/>
        </authorList>
    </citation>
    <scope>NUCLEOTIDE SEQUENCE [LARGE SCALE GENOMIC DNA]</scope>
    <source>
        <strain evidence="1">SQ_2022a</strain>
    </source>
</reference>
<accession>A0ACC0IJX1</accession>
<proteinExistence type="predicted"/>
<evidence type="ECO:0000313" key="1">
    <source>
        <dbReference type="EMBL" id="KAI8025672.1"/>
    </source>
</evidence>
<dbReference type="EMBL" id="CM045760">
    <property type="protein sequence ID" value="KAI8025672.1"/>
    <property type="molecule type" value="Genomic_DNA"/>
</dbReference>
<dbReference type="Proteomes" id="UP001060215">
    <property type="component" value="Chromosome 3"/>
</dbReference>
<keyword evidence="2" id="KW-1185">Reference proteome</keyword>
<evidence type="ECO:0000313" key="2">
    <source>
        <dbReference type="Proteomes" id="UP001060215"/>
    </source>
</evidence>
<gene>
    <name evidence="1" type="ORF">LOK49_LG02G03169</name>
</gene>
<sequence>MSSYKSEIPHDPAKVTTATDKSESEKPLDQDKAQKTDDPKKDDPPKDDAKKDAGIFAACLACLCCGFGAEGVVGAETL</sequence>
<comment type="caution">
    <text evidence="1">The sequence shown here is derived from an EMBL/GenBank/DDBJ whole genome shotgun (WGS) entry which is preliminary data.</text>
</comment>
<name>A0ACC0IJX1_9ERIC</name>
<organism evidence="1 2">
    <name type="scientific">Camellia lanceoleosa</name>
    <dbReference type="NCBI Taxonomy" id="1840588"/>
    <lineage>
        <taxon>Eukaryota</taxon>
        <taxon>Viridiplantae</taxon>
        <taxon>Streptophyta</taxon>
        <taxon>Embryophyta</taxon>
        <taxon>Tracheophyta</taxon>
        <taxon>Spermatophyta</taxon>
        <taxon>Magnoliopsida</taxon>
        <taxon>eudicotyledons</taxon>
        <taxon>Gunneridae</taxon>
        <taxon>Pentapetalae</taxon>
        <taxon>asterids</taxon>
        <taxon>Ericales</taxon>
        <taxon>Theaceae</taxon>
        <taxon>Camellia</taxon>
    </lineage>
</organism>